<dbReference type="Proteomes" id="UP000035681">
    <property type="component" value="Unplaced"/>
</dbReference>
<accession>A0AAF5DHK7</accession>
<protein>
    <submittedName>
        <fullName evidence="3">RT_RNaseH_2 domain-containing protein</fullName>
    </submittedName>
</protein>
<sequence length="273" mass="31451">MLSKEIANDIDVWDNLTLYQIVQLLCDRYSGKTNKILVHVKLNTICRRKIWKINDIENTIKQISEYVNIVFPDHNASDKLDEIMFYKESERDNFAGELLSCNAIVYPDFDKQFTIMVDSSDICLGYCFVQDAITKGLEYFAFFLKNAKHPILILTDHKLLLSIQTSSYNTKFIEMLSYKSEYPSKLCYVHNINSVFIKRKRGRPSKSSKVSSSLKKRGRLSKSKNLSKILSLSNTITCKCRRPKKNVISSIVNETTPNMPTLSNADNTIFINE</sequence>
<evidence type="ECO:0000313" key="3">
    <source>
        <dbReference type="WBParaSite" id="TCONS_00012911.p1"/>
    </source>
</evidence>
<evidence type="ECO:0000256" key="1">
    <source>
        <dbReference type="SAM" id="MobiDB-lite"/>
    </source>
</evidence>
<reference evidence="3" key="1">
    <citation type="submission" date="2024-02" db="UniProtKB">
        <authorList>
            <consortium name="WormBaseParasite"/>
        </authorList>
    </citation>
    <scope>IDENTIFICATION</scope>
</reference>
<dbReference type="AlphaFoldDB" id="A0AAF5DHK7"/>
<dbReference type="SUPFAM" id="SSF56672">
    <property type="entry name" value="DNA/RNA polymerases"/>
    <property type="match status" value="1"/>
</dbReference>
<evidence type="ECO:0000313" key="2">
    <source>
        <dbReference type="Proteomes" id="UP000035681"/>
    </source>
</evidence>
<dbReference type="InterPro" id="IPR043502">
    <property type="entry name" value="DNA/RNA_pol_sf"/>
</dbReference>
<organism evidence="2 3">
    <name type="scientific">Strongyloides stercoralis</name>
    <name type="common">Threadworm</name>
    <dbReference type="NCBI Taxonomy" id="6248"/>
    <lineage>
        <taxon>Eukaryota</taxon>
        <taxon>Metazoa</taxon>
        <taxon>Ecdysozoa</taxon>
        <taxon>Nematoda</taxon>
        <taxon>Chromadorea</taxon>
        <taxon>Rhabditida</taxon>
        <taxon>Tylenchina</taxon>
        <taxon>Panagrolaimomorpha</taxon>
        <taxon>Strongyloidoidea</taxon>
        <taxon>Strongyloididae</taxon>
        <taxon>Strongyloides</taxon>
    </lineage>
</organism>
<feature type="region of interest" description="Disordered" evidence="1">
    <location>
        <begin position="203"/>
        <end position="222"/>
    </location>
</feature>
<dbReference type="WBParaSite" id="TCONS_00012911.p1">
    <property type="protein sequence ID" value="TCONS_00012911.p1"/>
    <property type="gene ID" value="XLOC_008656"/>
</dbReference>
<name>A0AAF5DHK7_STRER</name>
<proteinExistence type="predicted"/>
<keyword evidence="2" id="KW-1185">Reference proteome</keyword>